<dbReference type="Gene3D" id="2.115.10.20">
    <property type="entry name" value="Glycosyl hydrolase domain, family 43"/>
    <property type="match status" value="1"/>
</dbReference>
<organism evidence="7 8">
    <name type="scientific">Aspergillus keveii</name>
    <dbReference type="NCBI Taxonomy" id="714993"/>
    <lineage>
        <taxon>Eukaryota</taxon>
        <taxon>Fungi</taxon>
        <taxon>Dikarya</taxon>
        <taxon>Ascomycota</taxon>
        <taxon>Pezizomycotina</taxon>
        <taxon>Eurotiomycetes</taxon>
        <taxon>Eurotiomycetidae</taxon>
        <taxon>Eurotiales</taxon>
        <taxon>Aspergillaceae</taxon>
        <taxon>Aspergillus</taxon>
        <taxon>Aspergillus subgen. Nidulantes</taxon>
    </lineage>
</organism>
<dbReference type="PANTHER" id="PTHR42812">
    <property type="entry name" value="BETA-XYLOSIDASE"/>
    <property type="match status" value="1"/>
</dbReference>
<dbReference type="InterPro" id="IPR041542">
    <property type="entry name" value="GH43_C2"/>
</dbReference>
<evidence type="ECO:0000256" key="1">
    <source>
        <dbReference type="ARBA" id="ARBA00009865"/>
    </source>
</evidence>
<evidence type="ECO:0000259" key="6">
    <source>
        <dbReference type="Pfam" id="PF17851"/>
    </source>
</evidence>
<protein>
    <submittedName>
        <fullName evidence="7">Xylosidase/arabinosidase</fullName>
    </submittedName>
</protein>
<dbReference type="PANTHER" id="PTHR42812:SF12">
    <property type="entry name" value="BETA-XYLOSIDASE-RELATED"/>
    <property type="match status" value="1"/>
</dbReference>
<keyword evidence="2" id="KW-0732">Signal</keyword>
<keyword evidence="4 5" id="KW-0326">Glycosidase</keyword>
<dbReference type="SUPFAM" id="SSF49899">
    <property type="entry name" value="Concanavalin A-like lectins/glucanases"/>
    <property type="match status" value="1"/>
</dbReference>
<evidence type="ECO:0000313" key="8">
    <source>
        <dbReference type="Proteomes" id="UP001610563"/>
    </source>
</evidence>
<keyword evidence="8" id="KW-1185">Reference proteome</keyword>
<sequence length="509" mass="56498">MPAINPIIPGFAPDPSIVGVGNWYFLVTSSFHLFPGLPIYASKDLVSWQHIGNAIHRPNQLSLKGSEARLRPSLVAGGGLYAPTIRHHNDTFYIVSTNSVRGRPTSDTPNDSKQNFIVSTRDIWTNDWSDPVYFDFDGIDPDLFFENGKTYVAGSAPGSGINLFEIDIGTARKLSPERTIWTGSGGEHPEGPHIYKQKGYYWLMVAEGGTHEGHMVTMARARDIWGPYESCPHNPILTARGTSEYIQHTGHCDAIQDEQGQWWGVCLGVRKDKKGRYALGRETILTRGDWTGDWLSFQPVTVSPAGLVRAEQQPGFSPAPNVDLVYIRDPDLRNYEISDAGATAALTASQVDLDHPELSPTFVGKRQRVLAGQSEVILCRESESWTRAKAPVKAGLACYKDEHRYLRVFYEASRSVISFELCNNARQITKTVEREIGGWNDIKLSIRYTGMQYQILYGHPGSLGNELTLLAVVDVMDLMEADFVGPVIGIFAVTEADSYPIRFSNLSIE</sequence>
<feature type="domain" description="Beta-xylosidase C-terminal Concanavalin A-like" evidence="6">
    <location>
        <begin position="321"/>
        <end position="498"/>
    </location>
</feature>
<dbReference type="InterPro" id="IPR006710">
    <property type="entry name" value="Glyco_hydro_43"/>
</dbReference>
<evidence type="ECO:0000256" key="3">
    <source>
        <dbReference type="ARBA" id="ARBA00022801"/>
    </source>
</evidence>
<evidence type="ECO:0000256" key="4">
    <source>
        <dbReference type="ARBA" id="ARBA00023295"/>
    </source>
</evidence>
<name>A0ABR4FLL5_9EURO</name>
<evidence type="ECO:0000256" key="2">
    <source>
        <dbReference type="ARBA" id="ARBA00022729"/>
    </source>
</evidence>
<reference evidence="7 8" key="1">
    <citation type="submission" date="2024-07" db="EMBL/GenBank/DDBJ databases">
        <title>Section-level genome sequencing and comparative genomics of Aspergillus sections Usti and Cavernicolus.</title>
        <authorList>
            <consortium name="Lawrence Berkeley National Laboratory"/>
            <person name="Nybo J.L."/>
            <person name="Vesth T.C."/>
            <person name="Theobald S."/>
            <person name="Frisvad J.C."/>
            <person name="Larsen T.O."/>
            <person name="Kjaerboelling I."/>
            <person name="Rothschild-Mancinelli K."/>
            <person name="Lyhne E.K."/>
            <person name="Kogle M.E."/>
            <person name="Barry K."/>
            <person name="Clum A."/>
            <person name="Na H."/>
            <person name="Ledsgaard L."/>
            <person name="Lin J."/>
            <person name="Lipzen A."/>
            <person name="Kuo A."/>
            <person name="Riley R."/>
            <person name="Mondo S."/>
            <person name="Labutti K."/>
            <person name="Haridas S."/>
            <person name="Pangalinan J."/>
            <person name="Salamov A.A."/>
            <person name="Simmons B.A."/>
            <person name="Magnuson J.K."/>
            <person name="Chen J."/>
            <person name="Drula E."/>
            <person name="Henrissat B."/>
            <person name="Wiebenga A."/>
            <person name="Lubbers R.J."/>
            <person name="Gomes A.C."/>
            <person name="Makela M.R."/>
            <person name="Stajich J."/>
            <person name="Grigoriev I.V."/>
            <person name="Mortensen U.H."/>
            <person name="De Vries R.P."/>
            <person name="Baker S.E."/>
            <person name="Andersen M.R."/>
        </authorList>
    </citation>
    <scope>NUCLEOTIDE SEQUENCE [LARGE SCALE GENOMIC DNA]</scope>
    <source>
        <strain evidence="7 8">CBS 209.92</strain>
    </source>
</reference>
<keyword evidence="3 5" id="KW-0378">Hydrolase</keyword>
<dbReference type="Gene3D" id="2.60.120.200">
    <property type="match status" value="1"/>
</dbReference>
<comment type="caution">
    <text evidence="7">The sequence shown here is derived from an EMBL/GenBank/DDBJ whole genome shotgun (WGS) entry which is preliminary data.</text>
</comment>
<dbReference type="Pfam" id="PF17851">
    <property type="entry name" value="GH43_C2"/>
    <property type="match status" value="1"/>
</dbReference>
<dbReference type="InterPro" id="IPR023296">
    <property type="entry name" value="Glyco_hydro_beta-prop_sf"/>
</dbReference>
<dbReference type="CDD" id="cd18617">
    <property type="entry name" value="GH43_XynB-like"/>
    <property type="match status" value="1"/>
</dbReference>
<dbReference type="Pfam" id="PF04616">
    <property type="entry name" value="Glyco_hydro_43"/>
    <property type="match status" value="1"/>
</dbReference>
<evidence type="ECO:0000313" key="7">
    <source>
        <dbReference type="EMBL" id="KAL2784130.1"/>
    </source>
</evidence>
<dbReference type="SUPFAM" id="SSF75005">
    <property type="entry name" value="Arabinanase/levansucrase/invertase"/>
    <property type="match status" value="1"/>
</dbReference>
<comment type="similarity">
    <text evidence="1 5">Belongs to the glycosyl hydrolase 43 family.</text>
</comment>
<dbReference type="InterPro" id="IPR013320">
    <property type="entry name" value="ConA-like_dom_sf"/>
</dbReference>
<accession>A0ABR4FLL5</accession>
<gene>
    <name evidence="7" type="ORF">BJX66DRAFT_344328</name>
</gene>
<dbReference type="EMBL" id="JBFTWV010000193">
    <property type="protein sequence ID" value="KAL2784130.1"/>
    <property type="molecule type" value="Genomic_DNA"/>
</dbReference>
<dbReference type="InterPro" id="IPR051795">
    <property type="entry name" value="Glycosyl_Hydrlase_43"/>
</dbReference>
<dbReference type="Proteomes" id="UP001610563">
    <property type="component" value="Unassembled WGS sequence"/>
</dbReference>
<proteinExistence type="inferred from homology"/>
<evidence type="ECO:0000256" key="5">
    <source>
        <dbReference type="RuleBase" id="RU361187"/>
    </source>
</evidence>